<comment type="caution">
    <text evidence="6">The sequence shown here is derived from an EMBL/GenBank/DDBJ whole genome shotgun (WGS) entry which is preliminary data.</text>
</comment>
<feature type="transmembrane region" description="Helical" evidence="5">
    <location>
        <begin position="233"/>
        <end position="250"/>
    </location>
</feature>
<evidence type="ECO:0000256" key="1">
    <source>
        <dbReference type="ARBA" id="ARBA00004141"/>
    </source>
</evidence>
<evidence type="ECO:0000256" key="4">
    <source>
        <dbReference type="ARBA" id="ARBA00023136"/>
    </source>
</evidence>
<dbReference type="InterPro" id="IPR001694">
    <property type="entry name" value="NADH_UbQ_OxRdtase_su1/FPO"/>
</dbReference>
<dbReference type="PANTHER" id="PTHR43359:SF1">
    <property type="entry name" value="FORMATE HYDROGENLYASE SUBUNIT 4-RELATED"/>
    <property type="match status" value="1"/>
</dbReference>
<evidence type="ECO:0000256" key="5">
    <source>
        <dbReference type="SAM" id="Phobius"/>
    </source>
</evidence>
<dbReference type="Pfam" id="PF00146">
    <property type="entry name" value="NADHdh"/>
    <property type="match status" value="1"/>
</dbReference>
<feature type="transmembrane region" description="Helical" evidence="5">
    <location>
        <begin position="256"/>
        <end position="282"/>
    </location>
</feature>
<accession>A0A4Q9VVP3</accession>
<feature type="transmembrane region" description="Helical" evidence="5">
    <location>
        <begin position="294"/>
        <end position="311"/>
    </location>
</feature>
<feature type="transmembrane region" description="Helical" evidence="5">
    <location>
        <begin position="6"/>
        <end position="28"/>
    </location>
</feature>
<feature type="transmembrane region" description="Helical" evidence="5">
    <location>
        <begin position="95"/>
        <end position="115"/>
    </location>
</feature>
<feature type="transmembrane region" description="Helical" evidence="5">
    <location>
        <begin position="135"/>
        <end position="156"/>
    </location>
</feature>
<proteinExistence type="predicted"/>
<dbReference type="PANTHER" id="PTHR43359">
    <property type="entry name" value="FORMATE HYDROGENLYASE SUBUNIT 4"/>
    <property type="match status" value="1"/>
</dbReference>
<organism evidence="6 7">
    <name type="scientific">Siculibacillus lacustris</name>
    <dbReference type="NCBI Taxonomy" id="1549641"/>
    <lineage>
        <taxon>Bacteria</taxon>
        <taxon>Pseudomonadati</taxon>
        <taxon>Pseudomonadota</taxon>
        <taxon>Alphaproteobacteria</taxon>
        <taxon>Hyphomicrobiales</taxon>
        <taxon>Ancalomicrobiaceae</taxon>
        <taxon>Siculibacillus</taxon>
    </lineage>
</organism>
<keyword evidence="4 5" id="KW-0472">Membrane</keyword>
<dbReference type="InterPro" id="IPR052561">
    <property type="entry name" value="ComplexI_Subunit1"/>
</dbReference>
<dbReference type="AlphaFoldDB" id="A0A4Q9VVP3"/>
<feature type="transmembrane region" description="Helical" evidence="5">
    <location>
        <begin position="176"/>
        <end position="194"/>
    </location>
</feature>
<dbReference type="RefSeq" id="WP_131306394.1">
    <property type="nucleotide sequence ID" value="NZ_SJFN01000004.1"/>
</dbReference>
<evidence type="ECO:0000256" key="3">
    <source>
        <dbReference type="ARBA" id="ARBA00022989"/>
    </source>
</evidence>
<dbReference type="EMBL" id="SJFN01000004">
    <property type="protein sequence ID" value="TBW40329.1"/>
    <property type="molecule type" value="Genomic_DNA"/>
</dbReference>
<reference evidence="6 7" key="1">
    <citation type="submission" date="2019-02" db="EMBL/GenBank/DDBJ databases">
        <title>Siculibacillus lacustris gen. nov., sp. nov., a new rosette-forming bacterium isolated from a freshwater crater lake (Lake St. Ana, Romania).</title>
        <authorList>
            <person name="Felfoldi T."/>
            <person name="Marton Z."/>
            <person name="Szabo A."/>
            <person name="Mentes A."/>
            <person name="Boka K."/>
            <person name="Marialigeti K."/>
            <person name="Mathe I."/>
            <person name="Koncz M."/>
            <person name="Schumann P."/>
            <person name="Toth E."/>
        </authorList>
    </citation>
    <scope>NUCLEOTIDE SEQUENCE [LARGE SCALE GENOMIC DNA]</scope>
    <source>
        <strain evidence="6 7">SA-279</strain>
    </source>
</reference>
<gene>
    <name evidence="6" type="primary">hycD</name>
    <name evidence="6" type="ORF">EYW49_03870</name>
</gene>
<keyword evidence="2 5" id="KW-0812">Transmembrane</keyword>
<comment type="subcellular location">
    <subcellularLocation>
        <location evidence="1">Membrane</location>
        <topology evidence="1">Multi-pass membrane protein</topology>
    </subcellularLocation>
</comment>
<feature type="transmembrane region" description="Helical" evidence="5">
    <location>
        <begin position="66"/>
        <end position="89"/>
    </location>
</feature>
<keyword evidence="7" id="KW-1185">Reference proteome</keyword>
<sequence>MPSFAQLLVAVVQVLVLVAAAPLVSGFMRVLRAKMHTRHGPGPLQDYRDLFKLMKRQDLRPPASGFVFKIMPIVMPAALMVVAMGTPILTRATPIPAIGDLITTIYLFALARFFFALSGIDSGSSFAGVGASRELTLGVLVEPVMLLSLFVAALLAGSTNLGEIGAAVADGRMHSAAATLLAGCAFAFACYVELGKLPYDMAEAEQELQEGPLTEYSGPSLALIKWSMSLKQLLVVAWFIGVFLPFGNAADTSLPALALAFVVFVVKVVAIFFAVGIVENSVARARFRLTPRHSWLGVGVASLAFVFYLAGL</sequence>
<name>A0A4Q9VVP3_9HYPH</name>
<keyword evidence="3 5" id="KW-1133">Transmembrane helix</keyword>
<protein>
    <submittedName>
        <fullName evidence="6">Hydrogenase 3 membrane subunit</fullName>
    </submittedName>
</protein>
<evidence type="ECO:0000313" key="6">
    <source>
        <dbReference type="EMBL" id="TBW40329.1"/>
    </source>
</evidence>
<dbReference type="GO" id="GO:0005886">
    <property type="term" value="C:plasma membrane"/>
    <property type="evidence" value="ECO:0007669"/>
    <property type="project" value="TreeGrafter"/>
</dbReference>
<evidence type="ECO:0000313" key="7">
    <source>
        <dbReference type="Proteomes" id="UP000292781"/>
    </source>
</evidence>
<evidence type="ECO:0000256" key="2">
    <source>
        <dbReference type="ARBA" id="ARBA00022692"/>
    </source>
</evidence>
<dbReference type="Proteomes" id="UP000292781">
    <property type="component" value="Unassembled WGS sequence"/>
</dbReference>
<dbReference type="OrthoDB" id="9778499at2"/>